<protein>
    <submittedName>
        <fullName evidence="2">Uncharacterized protein</fullName>
    </submittedName>
</protein>
<keyword evidence="1" id="KW-0472">Membrane</keyword>
<keyword evidence="1" id="KW-1133">Transmembrane helix</keyword>
<keyword evidence="3" id="KW-1185">Reference proteome</keyword>
<feature type="transmembrane region" description="Helical" evidence="1">
    <location>
        <begin position="151"/>
        <end position="170"/>
    </location>
</feature>
<feature type="transmembrane region" description="Helical" evidence="1">
    <location>
        <begin position="125"/>
        <end position="145"/>
    </location>
</feature>
<sequence>MKPFSLFRYVTAVILVILGVNLGMSGLMIIKQVPMIYPPAYLYIIAGVVDLVVAVMVSLLKNHWLLWLTSVMLLAGNVPVILIAASFSGVYLNWFSLAGIVVGIVIIICCWWIDNIDDLSRATMIAGVIRFVWAMVAYAIFYVTFEAPRHDTMSSLTVLAIFIALAVFRISRRNGSPL</sequence>
<gene>
    <name evidence="2" type="ORF">FC96_GL001549</name>
</gene>
<name>A0A0R1HPL2_9LACO</name>
<dbReference type="AlphaFoldDB" id="A0A0R1HPL2"/>
<evidence type="ECO:0000313" key="3">
    <source>
        <dbReference type="Proteomes" id="UP000050911"/>
    </source>
</evidence>
<dbReference type="EMBL" id="AZCX01000003">
    <property type="protein sequence ID" value="KRK48444.1"/>
    <property type="molecule type" value="Genomic_DNA"/>
</dbReference>
<feature type="transmembrane region" description="Helical" evidence="1">
    <location>
        <begin position="64"/>
        <end position="85"/>
    </location>
</feature>
<feature type="transmembrane region" description="Helical" evidence="1">
    <location>
        <begin position="91"/>
        <end position="113"/>
    </location>
</feature>
<organism evidence="2 3">
    <name type="scientific">Secundilactobacillus kimchicus JCM 15530</name>
    <dbReference type="NCBI Taxonomy" id="1302272"/>
    <lineage>
        <taxon>Bacteria</taxon>
        <taxon>Bacillati</taxon>
        <taxon>Bacillota</taxon>
        <taxon>Bacilli</taxon>
        <taxon>Lactobacillales</taxon>
        <taxon>Lactobacillaceae</taxon>
        <taxon>Secundilactobacillus</taxon>
    </lineage>
</organism>
<proteinExistence type="predicted"/>
<evidence type="ECO:0000256" key="1">
    <source>
        <dbReference type="SAM" id="Phobius"/>
    </source>
</evidence>
<accession>A0A0R1HPL2</accession>
<comment type="caution">
    <text evidence="2">The sequence shown here is derived from an EMBL/GenBank/DDBJ whole genome shotgun (WGS) entry which is preliminary data.</text>
</comment>
<keyword evidence="1" id="KW-0812">Transmembrane</keyword>
<dbReference type="Proteomes" id="UP000050911">
    <property type="component" value="Unassembled WGS sequence"/>
</dbReference>
<dbReference type="RefSeq" id="WP_056942276.1">
    <property type="nucleotide sequence ID" value="NZ_AZCX01000003.1"/>
</dbReference>
<dbReference type="PATRIC" id="fig|1302272.5.peg.1566"/>
<feature type="transmembrane region" description="Helical" evidence="1">
    <location>
        <begin position="7"/>
        <end position="30"/>
    </location>
</feature>
<reference evidence="2 3" key="1">
    <citation type="journal article" date="2015" name="Genome Announc.">
        <title>Expanding the biotechnology potential of lactobacilli through comparative genomics of 213 strains and associated genera.</title>
        <authorList>
            <person name="Sun Z."/>
            <person name="Harris H.M."/>
            <person name="McCann A."/>
            <person name="Guo C."/>
            <person name="Argimon S."/>
            <person name="Zhang W."/>
            <person name="Yang X."/>
            <person name="Jeffery I.B."/>
            <person name="Cooney J.C."/>
            <person name="Kagawa T.F."/>
            <person name="Liu W."/>
            <person name="Song Y."/>
            <person name="Salvetti E."/>
            <person name="Wrobel A."/>
            <person name="Rasinkangas P."/>
            <person name="Parkhill J."/>
            <person name="Rea M.C."/>
            <person name="O'Sullivan O."/>
            <person name="Ritari J."/>
            <person name="Douillard F.P."/>
            <person name="Paul Ross R."/>
            <person name="Yang R."/>
            <person name="Briner A.E."/>
            <person name="Felis G.E."/>
            <person name="de Vos W.M."/>
            <person name="Barrangou R."/>
            <person name="Klaenhammer T.R."/>
            <person name="Caufield P.W."/>
            <person name="Cui Y."/>
            <person name="Zhang H."/>
            <person name="O'Toole P.W."/>
        </authorList>
    </citation>
    <scope>NUCLEOTIDE SEQUENCE [LARGE SCALE GENOMIC DNA]</scope>
    <source>
        <strain evidence="2 3">JCM 15530</strain>
    </source>
</reference>
<feature type="transmembrane region" description="Helical" evidence="1">
    <location>
        <begin position="36"/>
        <end position="57"/>
    </location>
</feature>
<evidence type="ECO:0000313" key="2">
    <source>
        <dbReference type="EMBL" id="KRK48444.1"/>
    </source>
</evidence>